<evidence type="ECO:0000256" key="9">
    <source>
        <dbReference type="ARBA" id="ARBA00022777"/>
    </source>
</evidence>
<evidence type="ECO:0000256" key="6">
    <source>
        <dbReference type="ARBA" id="ARBA00022556"/>
    </source>
</evidence>
<gene>
    <name evidence="13 14" type="primary">lpxK</name>
    <name evidence="14" type="ORF">NCTC12722_03485</name>
</gene>
<dbReference type="PANTHER" id="PTHR42724:SF1">
    <property type="entry name" value="TETRAACYLDISACCHARIDE 4'-KINASE, MITOCHONDRIAL-RELATED"/>
    <property type="match status" value="1"/>
</dbReference>
<dbReference type="OrthoDB" id="9766423at2"/>
<evidence type="ECO:0000256" key="11">
    <source>
        <dbReference type="ARBA" id="ARBA00023098"/>
    </source>
</evidence>
<dbReference type="NCBIfam" id="TIGR00682">
    <property type="entry name" value="lpxK"/>
    <property type="match status" value="1"/>
</dbReference>
<dbReference type="GO" id="GO:0009245">
    <property type="term" value="P:lipid A biosynthetic process"/>
    <property type="evidence" value="ECO:0007669"/>
    <property type="project" value="UniProtKB-UniRule"/>
</dbReference>
<comment type="catalytic activity">
    <reaction evidence="13">
        <text>a lipid A disaccharide + ATP = a lipid IVA + ADP + H(+)</text>
        <dbReference type="Rhea" id="RHEA:67840"/>
        <dbReference type="ChEBI" id="CHEBI:15378"/>
        <dbReference type="ChEBI" id="CHEBI:30616"/>
        <dbReference type="ChEBI" id="CHEBI:176343"/>
        <dbReference type="ChEBI" id="CHEBI:176425"/>
        <dbReference type="ChEBI" id="CHEBI:456216"/>
        <dbReference type="EC" id="2.7.1.130"/>
    </reaction>
</comment>
<dbReference type="GO" id="GO:0009244">
    <property type="term" value="P:lipopolysaccharide core region biosynthetic process"/>
    <property type="evidence" value="ECO:0007669"/>
    <property type="project" value="TreeGrafter"/>
</dbReference>
<dbReference type="UniPathway" id="UPA00359">
    <property type="reaction ID" value="UER00482"/>
</dbReference>
<keyword evidence="6 13" id="KW-0441">Lipid A biosynthesis</keyword>
<keyword evidence="9 13" id="KW-0418">Kinase</keyword>
<reference evidence="14 15" key="1">
    <citation type="submission" date="2018-06" db="EMBL/GenBank/DDBJ databases">
        <authorList>
            <consortium name="Pathogen Informatics"/>
            <person name="Doyle S."/>
        </authorList>
    </citation>
    <scope>NUCLEOTIDE SEQUENCE [LARGE SCALE GENOMIC DNA]</scope>
    <source>
        <strain evidence="14 15">NCTC12722</strain>
    </source>
</reference>
<dbReference type="Proteomes" id="UP000254343">
    <property type="component" value="Unassembled WGS sequence"/>
</dbReference>
<dbReference type="SUPFAM" id="SSF52540">
    <property type="entry name" value="P-loop containing nucleoside triphosphate hydrolases"/>
    <property type="match status" value="1"/>
</dbReference>
<evidence type="ECO:0000256" key="8">
    <source>
        <dbReference type="ARBA" id="ARBA00022741"/>
    </source>
</evidence>
<evidence type="ECO:0000313" key="15">
    <source>
        <dbReference type="Proteomes" id="UP000254343"/>
    </source>
</evidence>
<evidence type="ECO:0000256" key="2">
    <source>
        <dbReference type="ARBA" id="ARBA00004870"/>
    </source>
</evidence>
<dbReference type="PANTHER" id="PTHR42724">
    <property type="entry name" value="TETRAACYLDISACCHARIDE 4'-KINASE"/>
    <property type="match status" value="1"/>
</dbReference>
<keyword evidence="7 13" id="KW-0808">Transferase</keyword>
<keyword evidence="8 13" id="KW-0547">Nucleotide-binding</keyword>
<protein>
    <recommendedName>
        <fullName evidence="4 13">Tetraacyldisaccharide 4'-kinase</fullName>
        <ecNumber evidence="3 13">2.7.1.130</ecNumber>
    </recommendedName>
    <alternativeName>
        <fullName evidence="12 13">Lipid A 4'-kinase</fullName>
    </alternativeName>
</protein>
<dbReference type="GO" id="GO:0009029">
    <property type="term" value="F:lipid-A 4'-kinase activity"/>
    <property type="evidence" value="ECO:0007669"/>
    <property type="project" value="UniProtKB-UniRule"/>
</dbReference>
<comment type="similarity">
    <text evidence="13">Belongs to the LpxK family.</text>
</comment>
<evidence type="ECO:0000256" key="5">
    <source>
        <dbReference type="ARBA" id="ARBA00022516"/>
    </source>
</evidence>
<dbReference type="RefSeq" id="WP_002717086.1">
    <property type="nucleotide sequence ID" value="NZ_UFSI01000001.1"/>
</dbReference>
<keyword evidence="5 13" id="KW-0444">Lipid biosynthesis</keyword>
<accession>A0A380WBD1</accession>
<evidence type="ECO:0000256" key="10">
    <source>
        <dbReference type="ARBA" id="ARBA00022840"/>
    </source>
</evidence>
<evidence type="ECO:0000256" key="12">
    <source>
        <dbReference type="ARBA" id="ARBA00029757"/>
    </source>
</evidence>
<keyword evidence="11 13" id="KW-0443">Lipid metabolism</keyword>
<evidence type="ECO:0000256" key="3">
    <source>
        <dbReference type="ARBA" id="ARBA00012071"/>
    </source>
</evidence>
<dbReference type="AlphaFoldDB" id="A0A380WBD1"/>
<dbReference type="HAMAP" id="MF_00409">
    <property type="entry name" value="LpxK"/>
    <property type="match status" value="1"/>
</dbReference>
<sequence>MREPGFWYASSSLRSLLLAPIAAIYGAVAGARMARQGERVALPVICVGNYHLGGAGKTPTTLRLAQMLRELGETPVVVSRGYGGSLAGPVRVADHPASEVGDEPRMMARHVPVIVSHDRVAGAALAQSEGASVILLDDGFQNPALDKDASMIVIDATRGLGNGHVFPAGPLRAPLAGQIARTNALMVIGEGNAANDVAHGVVQRGGLVLRASFVPDESIVTKLRGKRVLAFAGIGDPARFFATLRAHGIEVASQRAFADHHPFTAEEIEVMMREAQADALTLVTTEKDLARLEGELALASYVGQIVPFPVTLQVEDEGALVDFLKERLRRAQQARQ</sequence>
<dbReference type="InterPro" id="IPR027417">
    <property type="entry name" value="P-loop_NTPase"/>
</dbReference>
<feature type="binding site" evidence="13">
    <location>
        <begin position="51"/>
        <end position="58"/>
    </location>
    <ligand>
        <name>ATP</name>
        <dbReference type="ChEBI" id="CHEBI:30616"/>
    </ligand>
</feature>
<evidence type="ECO:0000313" key="14">
    <source>
        <dbReference type="EMBL" id="SUU86261.1"/>
    </source>
</evidence>
<dbReference type="Pfam" id="PF02606">
    <property type="entry name" value="LpxK"/>
    <property type="match status" value="1"/>
</dbReference>
<organism evidence="14 15">
    <name type="scientific">Afipia felis</name>
    <name type="common">Cat scratch disease bacillus</name>
    <dbReference type="NCBI Taxonomy" id="1035"/>
    <lineage>
        <taxon>Bacteria</taxon>
        <taxon>Pseudomonadati</taxon>
        <taxon>Pseudomonadota</taxon>
        <taxon>Alphaproteobacteria</taxon>
        <taxon>Hyphomicrobiales</taxon>
        <taxon>Nitrobacteraceae</taxon>
        <taxon>Afipia</taxon>
    </lineage>
</organism>
<keyword evidence="10 13" id="KW-0067">ATP-binding</keyword>
<evidence type="ECO:0000256" key="4">
    <source>
        <dbReference type="ARBA" id="ARBA00016436"/>
    </source>
</evidence>
<dbReference type="GO" id="GO:0005886">
    <property type="term" value="C:plasma membrane"/>
    <property type="evidence" value="ECO:0007669"/>
    <property type="project" value="TreeGrafter"/>
</dbReference>
<comment type="function">
    <text evidence="1 13">Transfers the gamma-phosphate of ATP to the 4'-position of a tetraacyldisaccharide 1-phosphate intermediate (termed DS-1-P) to form tetraacyldisaccharide 1,4'-bis-phosphate (lipid IVA).</text>
</comment>
<dbReference type="InterPro" id="IPR003758">
    <property type="entry name" value="LpxK"/>
</dbReference>
<proteinExistence type="inferred from homology"/>
<evidence type="ECO:0000256" key="1">
    <source>
        <dbReference type="ARBA" id="ARBA00002274"/>
    </source>
</evidence>
<dbReference type="GO" id="GO:0005524">
    <property type="term" value="F:ATP binding"/>
    <property type="evidence" value="ECO:0007669"/>
    <property type="project" value="UniProtKB-UniRule"/>
</dbReference>
<evidence type="ECO:0000256" key="13">
    <source>
        <dbReference type="HAMAP-Rule" id="MF_00409"/>
    </source>
</evidence>
<dbReference type="EC" id="2.7.1.130" evidence="3 13"/>
<comment type="pathway">
    <text evidence="2 13">Glycolipid biosynthesis; lipid IV(A) biosynthesis; lipid IV(A) from (3R)-3-hydroxytetradecanoyl-[acyl-carrier-protein] and UDP-N-acetyl-alpha-D-glucosamine: step 6/6.</text>
</comment>
<name>A0A380WBD1_AFIFE</name>
<dbReference type="EMBL" id="UIGB01000001">
    <property type="protein sequence ID" value="SUU86261.1"/>
    <property type="molecule type" value="Genomic_DNA"/>
</dbReference>
<evidence type="ECO:0000256" key="7">
    <source>
        <dbReference type="ARBA" id="ARBA00022679"/>
    </source>
</evidence>